<evidence type="ECO:0000256" key="1">
    <source>
        <dbReference type="SAM" id="MobiDB-lite"/>
    </source>
</evidence>
<comment type="caution">
    <text evidence="2">The sequence shown here is derived from an EMBL/GenBank/DDBJ whole genome shotgun (WGS) entry which is preliminary data.</text>
</comment>
<keyword evidence="3" id="KW-1185">Reference proteome</keyword>
<reference evidence="2 3" key="1">
    <citation type="submission" date="2023-03" db="EMBL/GenBank/DDBJ databases">
        <title>High recombination rates correlate with genetic variation in Cardiocondyla obscurior ants.</title>
        <authorList>
            <person name="Errbii M."/>
        </authorList>
    </citation>
    <scope>NUCLEOTIDE SEQUENCE [LARGE SCALE GENOMIC DNA]</scope>
    <source>
        <strain evidence="2">Alpha-2009</strain>
        <tissue evidence="2">Whole body</tissue>
    </source>
</reference>
<proteinExistence type="predicted"/>
<dbReference type="EMBL" id="JADYXP020000007">
    <property type="protein sequence ID" value="KAL0120108.1"/>
    <property type="molecule type" value="Genomic_DNA"/>
</dbReference>
<evidence type="ECO:0000313" key="2">
    <source>
        <dbReference type="EMBL" id="KAL0120108.1"/>
    </source>
</evidence>
<evidence type="ECO:0000313" key="3">
    <source>
        <dbReference type="Proteomes" id="UP001430953"/>
    </source>
</evidence>
<dbReference type="InterPro" id="IPR052632">
    <property type="entry name" value="MICOS_subunit_Mic19"/>
</dbReference>
<dbReference type="InterPro" id="IPR009069">
    <property type="entry name" value="Cys_alpha_HP_mot_SF"/>
</dbReference>
<organism evidence="2 3">
    <name type="scientific">Cardiocondyla obscurior</name>
    <dbReference type="NCBI Taxonomy" id="286306"/>
    <lineage>
        <taxon>Eukaryota</taxon>
        <taxon>Metazoa</taxon>
        <taxon>Ecdysozoa</taxon>
        <taxon>Arthropoda</taxon>
        <taxon>Hexapoda</taxon>
        <taxon>Insecta</taxon>
        <taxon>Pterygota</taxon>
        <taxon>Neoptera</taxon>
        <taxon>Endopterygota</taxon>
        <taxon>Hymenoptera</taxon>
        <taxon>Apocrita</taxon>
        <taxon>Aculeata</taxon>
        <taxon>Formicoidea</taxon>
        <taxon>Formicidae</taxon>
        <taxon>Myrmicinae</taxon>
        <taxon>Cardiocondyla</taxon>
    </lineage>
</organism>
<dbReference type="PANTHER" id="PTHR21588">
    <property type="entry name" value="COILED-COIL-HELIX-COILED-COIL-HELIX DOMAIN CONTAINING 6"/>
    <property type="match status" value="1"/>
</dbReference>
<dbReference type="Proteomes" id="UP001430953">
    <property type="component" value="Unassembled WGS sequence"/>
</dbReference>
<accession>A0AAW2FXD9</accession>
<dbReference type="AlphaFoldDB" id="A0AAW2FXD9"/>
<name>A0AAW2FXD9_9HYME</name>
<dbReference type="GO" id="GO:0007007">
    <property type="term" value="P:inner mitochondrial membrane organization"/>
    <property type="evidence" value="ECO:0007669"/>
    <property type="project" value="TreeGrafter"/>
</dbReference>
<gene>
    <name evidence="2" type="ORF">PUN28_008045</name>
</gene>
<dbReference type="PANTHER" id="PTHR21588:SF18">
    <property type="entry name" value="MICOS COMPLEX SUBUNIT MIC19"/>
    <property type="match status" value="1"/>
</dbReference>
<dbReference type="GO" id="GO:0061617">
    <property type="term" value="C:MICOS complex"/>
    <property type="evidence" value="ECO:0007669"/>
    <property type="project" value="TreeGrafter"/>
</dbReference>
<dbReference type="SUPFAM" id="SSF47072">
    <property type="entry name" value="Cysteine alpha-hairpin motif"/>
    <property type="match status" value="1"/>
</dbReference>
<sequence length="191" mass="21821">MGSGQSARKLTISNKDEDGVIRISDELIERIIQPQRTHELPNAKPTAPVQQPPPPNTSVTPPASDNSTPAQPLYYYPDLTISALQMQQQMENQLKQQDQYWQRRLKNLENGYQQINGILEEEYKKATSETSAKPGQKIDIQNTVQPCFENSNKVLKCFQDYPKESLRCSNLVEEFSNCVWNVHARMVETRA</sequence>
<protein>
    <submittedName>
        <fullName evidence="2">Uncharacterized protein</fullName>
    </submittedName>
</protein>
<feature type="region of interest" description="Disordered" evidence="1">
    <location>
        <begin position="32"/>
        <end position="71"/>
    </location>
</feature>